<proteinExistence type="inferred from homology"/>
<dbReference type="NCBIfam" id="TIGR01892">
    <property type="entry name" value="AcOrn-deacetyl"/>
    <property type="match status" value="1"/>
</dbReference>
<comment type="similarity">
    <text evidence="2">Belongs to the peptidase M20A family. ArgE subfamily.</text>
</comment>
<dbReference type="EC" id="3.5.1.16" evidence="11"/>
<evidence type="ECO:0000313" key="11">
    <source>
        <dbReference type="EMBL" id="MBY8822359.1"/>
    </source>
</evidence>
<keyword evidence="5" id="KW-0028">Amino-acid biosynthesis</keyword>
<dbReference type="EMBL" id="JAINVV010000004">
    <property type="protein sequence ID" value="MBY8822359.1"/>
    <property type="molecule type" value="Genomic_DNA"/>
</dbReference>
<keyword evidence="6" id="KW-0479">Metal-binding</keyword>
<keyword evidence="3" id="KW-0963">Cytoplasm</keyword>
<dbReference type="SUPFAM" id="SSF55031">
    <property type="entry name" value="Bacterial exopeptidase dimerisation domain"/>
    <property type="match status" value="1"/>
</dbReference>
<dbReference type="PROSITE" id="PS00759">
    <property type="entry name" value="ARGE_DAPE_CPG2_2"/>
    <property type="match status" value="1"/>
</dbReference>
<comment type="cofactor">
    <cofactor evidence="1">
        <name>Zn(2+)</name>
        <dbReference type="ChEBI" id="CHEBI:29105"/>
    </cofactor>
</comment>
<dbReference type="Pfam" id="PF01546">
    <property type="entry name" value="Peptidase_M20"/>
    <property type="match status" value="1"/>
</dbReference>
<dbReference type="PANTHER" id="PTHR43808">
    <property type="entry name" value="ACETYLORNITHINE DEACETYLASE"/>
    <property type="match status" value="1"/>
</dbReference>
<evidence type="ECO:0000256" key="2">
    <source>
        <dbReference type="ARBA" id="ARBA00005691"/>
    </source>
</evidence>
<protein>
    <submittedName>
        <fullName evidence="11">Acetylornithine deacetylase</fullName>
        <ecNumber evidence="11">3.5.1.16</ecNumber>
    </submittedName>
</protein>
<dbReference type="InterPro" id="IPR036264">
    <property type="entry name" value="Bact_exopeptidase_dim_dom"/>
</dbReference>
<comment type="caution">
    <text evidence="11">The sequence shown here is derived from an EMBL/GenBank/DDBJ whole genome shotgun (WGS) entry which is preliminary data.</text>
</comment>
<dbReference type="InterPro" id="IPR002933">
    <property type="entry name" value="Peptidase_M20"/>
</dbReference>
<dbReference type="RefSeq" id="WP_222989448.1">
    <property type="nucleotide sequence ID" value="NZ_JAINVV010000004.1"/>
</dbReference>
<evidence type="ECO:0000256" key="7">
    <source>
        <dbReference type="ARBA" id="ARBA00022801"/>
    </source>
</evidence>
<keyword evidence="7 11" id="KW-0378">Hydrolase</keyword>
<dbReference type="InterPro" id="IPR001261">
    <property type="entry name" value="ArgE/DapE_CS"/>
</dbReference>
<keyword evidence="4" id="KW-0055">Arginine biosynthesis</keyword>
<evidence type="ECO:0000256" key="1">
    <source>
        <dbReference type="ARBA" id="ARBA00001947"/>
    </source>
</evidence>
<dbReference type="GO" id="GO:0008777">
    <property type="term" value="F:acetylornithine deacetylase activity"/>
    <property type="evidence" value="ECO:0007669"/>
    <property type="project" value="UniProtKB-EC"/>
</dbReference>
<evidence type="ECO:0000256" key="9">
    <source>
        <dbReference type="ARBA" id="ARBA00023285"/>
    </source>
</evidence>
<sequence length="382" mass="41757">MIESEAIGLLKTLVAFPTVSSEGNLDLIRWIADYLDRHDVKSRLSFDETGRKANLFATITHGQDAIILSGHTDVVPVAGQCWSSDPFVLAERDGRLHGRGTCDMKGFIAVALALVPRIIETPGRGVHLAFSYDEEIGCLGVRRLLDDMPVDRTSLAGCVIGEPTNMRAIIGHKGAGMYAFTVRGLAAHSSLAPHGVNAIHYASRVIGHLGAIARDLEQNETRHQGYDVPFSTIQVNRITGGTVGNIVADRCEFVVDIRSLPHTSHRQLLDAIEDFIDTQLLPEMRMIFPDASIDWRQVGDVPGFAIDEDSRFVRDVKRALRSNAPGGHVAFGTEAGLFERSGIPTLVCGPGSIEQAHKPDEFVAIEQLERCEQMLSALLLRH</sequence>
<evidence type="ECO:0000256" key="8">
    <source>
        <dbReference type="ARBA" id="ARBA00022833"/>
    </source>
</evidence>
<dbReference type="SUPFAM" id="SSF53187">
    <property type="entry name" value="Zn-dependent exopeptidases"/>
    <property type="match status" value="1"/>
</dbReference>
<dbReference type="InterPro" id="IPR050072">
    <property type="entry name" value="Peptidase_M20A"/>
</dbReference>
<dbReference type="Pfam" id="PF07687">
    <property type="entry name" value="M20_dimer"/>
    <property type="match status" value="1"/>
</dbReference>
<reference evidence="11 12" key="1">
    <citation type="submission" date="2021-08" db="EMBL/GenBank/DDBJ databases">
        <authorList>
            <person name="Tuo L."/>
        </authorList>
    </citation>
    <scope>NUCLEOTIDE SEQUENCE [LARGE SCALE GENOMIC DNA]</scope>
    <source>
        <strain evidence="11 12">JCM 31229</strain>
    </source>
</reference>
<evidence type="ECO:0000256" key="3">
    <source>
        <dbReference type="ARBA" id="ARBA00022490"/>
    </source>
</evidence>
<dbReference type="InterPro" id="IPR010169">
    <property type="entry name" value="AcOrn-deacetyl"/>
</dbReference>
<accession>A0ABS7PQR8</accession>
<evidence type="ECO:0000256" key="4">
    <source>
        <dbReference type="ARBA" id="ARBA00022571"/>
    </source>
</evidence>
<dbReference type="PANTHER" id="PTHR43808:SF31">
    <property type="entry name" value="N-ACETYL-L-CITRULLINE DEACETYLASE"/>
    <property type="match status" value="1"/>
</dbReference>
<organism evidence="11 12">
    <name type="scientific">Sphingomonas colocasiae</name>
    <dbReference type="NCBI Taxonomy" id="1848973"/>
    <lineage>
        <taxon>Bacteria</taxon>
        <taxon>Pseudomonadati</taxon>
        <taxon>Pseudomonadota</taxon>
        <taxon>Alphaproteobacteria</taxon>
        <taxon>Sphingomonadales</taxon>
        <taxon>Sphingomonadaceae</taxon>
        <taxon>Sphingomonas</taxon>
    </lineage>
</organism>
<dbReference type="Proteomes" id="UP000706039">
    <property type="component" value="Unassembled WGS sequence"/>
</dbReference>
<dbReference type="NCBIfam" id="NF005710">
    <property type="entry name" value="PRK07522.1"/>
    <property type="match status" value="1"/>
</dbReference>
<dbReference type="CDD" id="cd03894">
    <property type="entry name" value="M20_ArgE"/>
    <property type="match status" value="1"/>
</dbReference>
<evidence type="ECO:0000256" key="5">
    <source>
        <dbReference type="ARBA" id="ARBA00022605"/>
    </source>
</evidence>
<dbReference type="Gene3D" id="3.40.630.10">
    <property type="entry name" value="Zn peptidases"/>
    <property type="match status" value="1"/>
</dbReference>
<keyword evidence="12" id="KW-1185">Reference proteome</keyword>
<keyword evidence="9" id="KW-0170">Cobalt</keyword>
<dbReference type="InterPro" id="IPR011650">
    <property type="entry name" value="Peptidase_M20_dimer"/>
</dbReference>
<evidence type="ECO:0000259" key="10">
    <source>
        <dbReference type="Pfam" id="PF07687"/>
    </source>
</evidence>
<gene>
    <name evidence="11" type="primary">argE</name>
    <name evidence="11" type="ORF">K7G82_08655</name>
</gene>
<name>A0ABS7PQR8_9SPHN</name>
<feature type="domain" description="Peptidase M20 dimerisation" evidence="10">
    <location>
        <begin position="170"/>
        <end position="281"/>
    </location>
</feature>
<evidence type="ECO:0000256" key="6">
    <source>
        <dbReference type="ARBA" id="ARBA00022723"/>
    </source>
</evidence>
<dbReference type="Gene3D" id="3.30.70.360">
    <property type="match status" value="1"/>
</dbReference>
<keyword evidence="8" id="KW-0862">Zinc</keyword>
<evidence type="ECO:0000313" key="12">
    <source>
        <dbReference type="Proteomes" id="UP000706039"/>
    </source>
</evidence>